<keyword evidence="3" id="KW-1133">Transmembrane helix</keyword>
<evidence type="ECO:0000259" key="4">
    <source>
        <dbReference type="Pfam" id="PF00561"/>
    </source>
</evidence>
<reference evidence="5" key="1">
    <citation type="submission" date="2024-01" db="EMBL/GenBank/DDBJ databases">
        <title>The genome sequence of Micromonospora mangrovi CCTCC AA 2012012.</title>
        <authorList>
            <person name="Gao J."/>
        </authorList>
    </citation>
    <scope>NUCLEOTIDE SEQUENCE</scope>
    <source>
        <strain evidence="5">CCTCC AA 2012012</strain>
    </source>
</reference>
<gene>
    <name evidence="6" type="ORF">ABUL08_09155</name>
    <name evidence="5" type="ORF">VK199_09110</name>
</gene>
<feature type="transmembrane region" description="Helical" evidence="3">
    <location>
        <begin position="7"/>
        <end position="28"/>
    </location>
</feature>
<dbReference type="InterPro" id="IPR050266">
    <property type="entry name" value="AB_hydrolase_sf"/>
</dbReference>
<evidence type="ECO:0000256" key="3">
    <source>
        <dbReference type="SAM" id="Phobius"/>
    </source>
</evidence>
<keyword evidence="2 5" id="KW-0378">Hydrolase</keyword>
<evidence type="ECO:0000256" key="1">
    <source>
        <dbReference type="ARBA" id="ARBA00010088"/>
    </source>
</evidence>
<evidence type="ECO:0000256" key="2">
    <source>
        <dbReference type="ARBA" id="ARBA00022801"/>
    </source>
</evidence>
<dbReference type="InterPro" id="IPR000073">
    <property type="entry name" value="AB_hydrolase_1"/>
</dbReference>
<protein>
    <submittedName>
        <fullName evidence="5">Alpha/beta fold hydrolase</fullName>
    </submittedName>
</protein>
<keyword evidence="3" id="KW-0812">Transmembrane</keyword>
<feature type="domain" description="AB hydrolase-1" evidence="4">
    <location>
        <begin position="129"/>
        <end position="389"/>
    </location>
</feature>
<feature type="transmembrane region" description="Helical" evidence="3">
    <location>
        <begin position="68"/>
        <end position="89"/>
    </location>
</feature>
<dbReference type="GO" id="GO:0016020">
    <property type="term" value="C:membrane"/>
    <property type="evidence" value="ECO:0007669"/>
    <property type="project" value="TreeGrafter"/>
</dbReference>
<reference evidence="6" key="2">
    <citation type="submission" date="2024-06" db="EMBL/GenBank/DDBJ databases">
        <title>Micromonospora mangrovi CCTCC AA 2012012 genome sequences.</title>
        <authorList>
            <person name="Gao J."/>
        </authorList>
    </citation>
    <scope>NUCLEOTIDE SEQUENCE</scope>
    <source>
        <strain evidence="6">CCTCC AA 2012012</strain>
    </source>
</reference>
<dbReference type="GO" id="GO:0006508">
    <property type="term" value="P:proteolysis"/>
    <property type="evidence" value="ECO:0007669"/>
    <property type="project" value="InterPro"/>
</dbReference>
<dbReference type="Gene3D" id="3.40.50.1820">
    <property type="entry name" value="alpha/beta hydrolase"/>
    <property type="match status" value="1"/>
</dbReference>
<dbReference type="EMBL" id="CP159342">
    <property type="protein sequence ID" value="XCH76238.1"/>
    <property type="molecule type" value="Genomic_DNA"/>
</dbReference>
<dbReference type="PRINTS" id="PR00793">
    <property type="entry name" value="PROAMNOPTASE"/>
</dbReference>
<comment type="similarity">
    <text evidence="1">Belongs to the peptidase S33 family.</text>
</comment>
<evidence type="ECO:0000313" key="6">
    <source>
        <dbReference type="EMBL" id="XCH76238.1"/>
    </source>
</evidence>
<name>A0AAU7MDR0_9ACTN</name>
<organism evidence="5">
    <name type="scientific">Micromonospora sp. CCTCC AA 2012012</name>
    <dbReference type="NCBI Taxonomy" id="3111921"/>
    <lineage>
        <taxon>Bacteria</taxon>
        <taxon>Bacillati</taxon>
        <taxon>Actinomycetota</taxon>
        <taxon>Actinomycetes</taxon>
        <taxon>Micromonosporales</taxon>
        <taxon>Micromonosporaceae</taxon>
        <taxon>Micromonospora</taxon>
    </lineage>
</organism>
<dbReference type="PANTHER" id="PTHR43798">
    <property type="entry name" value="MONOACYLGLYCEROL LIPASE"/>
    <property type="match status" value="1"/>
</dbReference>
<sequence>MTVVRIGGALASLIVGIAVGWSALFGTARLTTRPAAFLTAGLLGYAAVTVLAAWLLTRHLRPEAAARARVIGGAAAAALVLLPAAWTALTPGTPRDTPPPVGTRFWTLPDGVRLAVLHVPGRSGAPGDPVVFLHGGPGVADMDHDAPILGRLADTGRDVWLYDQVGAGRSSRLADPTGYSLERDVADLEQVRLRIGAPRLALVGHSYGATVAATYLARHPEHVSRVVFSSPGRLVPEVGDVTGTGMVGRLDLRHQLGVLATALRPRAMLTYSLVKADPRAAHALSGDDEMDSRFATMYRQSAPGLVCPGNPVPAAPERPGFYANQVPLNSTRPAADIRPALARVRVPALIIKGGCDYLPWSIATEYRRSIPGSGLVYFDDCGHQTYAERPDRFLAVVSAFLTGAPSPWPTWPGLTPPSTYRGAV</sequence>
<dbReference type="RefSeq" id="WP_350936438.1">
    <property type="nucleotide sequence ID" value="NZ_CP157762.1"/>
</dbReference>
<dbReference type="InterPro" id="IPR029058">
    <property type="entry name" value="AB_hydrolase_fold"/>
</dbReference>
<dbReference type="AlphaFoldDB" id="A0AAU7MDR0"/>
<dbReference type="EMBL" id="CP157762">
    <property type="protein sequence ID" value="XBP95535.1"/>
    <property type="molecule type" value="Genomic_DNA"/>
</dbReference>
<proteinExistence type="inferred from homology"/>
<dbReference type="PANTHER" id="PTHR43798:SF33">
    <property type="entry name" value="HYDROLASE, PUTATIVE (AFU_ORTHOLOGUE AFUA_2G14860)-RELATED"/>
    <property type="match status" value="1"/>
</dbReference>
<accession>A0AAU7MDR0</accession>
<dbReference type="InterPro" id="IPR002410">
    <property type="entry name" value="Peptidase_S33"/>
</dbReference>
<feature type="transmembrane region" description="Helical" evidence="3">
    <location>
        <begin position="34"/>
        <end position="56"/>
    </location>
</feature>
<dbReference type="Pfam" id="PF00561">
    <property type="entry name" value="Abhydrolase_1"/>
    <property type="match status" value="1"/>
</dbReference>
<dbReference type="GO" id="GO:0004177">
    <property type="term" value="F:aminopeptidase activity"/>
    <property type="evidence" value="ECO:0007669"/>
    <property type="project" value="UniProtKB-EC"/>
</dbReference>
<dbReference type="SUPFAM" id="SSF53474">
    <property type="entry name" value="alpha/beta-Hydrolases"/>
    <property type="match status" value="1"/>
</dbReference>
<keyword evidence="3" id="KW-0472">Membrane</keyword>
<evidence type="ECO:0000313" key="5">
    <source>
        <dbReference type="EMBL" id="XBP95535.1"/>
    </source>
</evidence>